<keyword evidence="2" id="KW-1185">Reference proteome</keyword>
<accession>A0A3L8SBY0</accession>
<sequence>MPLQRMKAAHSRDLVDVSSSWPGVRRVPEMEKGNWAGAALSQLKELFTRVPAAPVGNLPVSSLLSPVHRHSNLGESQMWVRARCGQEGAGRGRELTHVMDTDAQAAEVLIKCVIVTVASEAGFTPGAEETPE</sequence>
<reference evidence="1 2" key="1">
    <citation type="journal article" date="2018" name="Proc. R. Soc. B">
        <title>A non-coding region near Follistatin controls head colour polymorphism in the Gouldian finch.</title>
        <authorList>
            <person name="Toomey M.B."/>
            <person name="Marques C.I."/>
            <person name="Andrade P."/>
            <person name="Araujo P.M."/>
            <person name="Sabatino S."/>
            <person name="Gazda M.A."/>
            <person name="Afonso S."/>
            <person name="Lopes R.J."/>
            <person name="Corbo J.C."/>
            <person name="Carneiro M."/>
        </authorList>
    </citation>
    <scope>NUCLEOTIDE SEQUENCE [LARGE SCALE GENOMIC DNA]</scope>
    <source>
        <strain evidence="1">Red01</strain>
        <tissue evidence="1">Muscle</tissue>
    </source>
</reference>
<organism evidence="1 2">
    <name type="scientific">Chloebia gouldiae</name>
    <name type="common">Gouldian finch</name>
    <name type="synonym">Erythrura gouldiae</name>
    <dbReference type="NCBI Taxonomy" id="44316"/>
    <lineage>
        <taxon>Eukaryota</taxon>
        <taxon>Metazoa</taxon>
        <taxon>Chordata</taxon>
        <taxon>Craniata</taxon>
        <taxon>Vertebrata</taxon>
        <taxon>Euteleostomi</taxon>
        <taxon>Archelosauria</taxon>
        <taxon>Archosauria</taxon>
        <taxon>Dinosauria</taxon>
        <taxon>Saurischia</taxon>
        <taxon>Theropoda</taxon>
        <taxon>Coelurosauria</taxon>
        <taxon>Aves</taxon>
        <taxon>Neognathae</taxon>
        <taxon>Neoaves</taxon>
        <taxon>Telluraves</taxon>
        <taxon>Australaves</taxon>
        <taxon>Passeriformes</taxon>
        <taxon>Passeroidea</taxon>
        <taxon>Passeridae</taxon>
        <taxon>Chloebia</taxon>
    </lineage>
</organism>
<dbReference type="EMBL" id="QUSF01000033">
    <property type="protein sequence ID" value="RLV99288.1"/>
    <property type="molecule type" value="Genomic_DNA"/>
</dbReference>
<dbReference type="Proteomes" id="UP000276834">
    <property type="component" value="Unassembled WGS sequence"/>
</dbReference>
<protein>
    <submittedName>
        <fullName evidence="1">Uncharacterized protein</fullName>
    </submittedName>
</protein>
<gene>
    <name evidence="1" type="ORF">DV515_00009867</name>
</gene>
<evidence type="ECO:0000313" key="1">
    <source>
        <dbReference type="EMBL" id="RLV99288.1"/>
    </source>
</evidence>
<comment type="caution">
    <text evidence="1">The sequence shown here is derived from an EMBL/GenBank/DDBJ whole genome shotgun (WGS) entry which is preliminary data.</text>
</comment>
<dbReference type="AlphaFoldDB" id="A0A3L8SBY0"/>
<proteinExistence type="predicted"/>
<name>A0A3L8SBY0_CHLGU</name>
<evidence type="ECO:0000313" key="2">
    <source>
        <dbReference type="Proteomes" id="UP000276834"/>
    </source>
</evidence>